<comment type="caution">
    <text evidence="1">The sequence shown here is derived from an EMBL/GenBank/DDBJ whole genome shotgun (WGS) entry which is preliminary data.</text>
</comment>
<sequence>MPYLILPANDTTCNCKTGVRNCCPRKHQTSDDDVYWVGENWILPSGTSPAGVLSPFSGIDADCSRRDHVSNLRLVIAPELLSITTQPGLNLIKAWADVLHSLSVSAPSTSVELPALRLRDLMWDSTGEQGVLTDFDLEVSSNDKLDNAGQGTFVVDLLESKAICDSRATRLARDTFEPYAWMLISAHWMQMLF</sequence>
<evidence type="ECO:0000313" key="1">
    <source>
        <dbReference type="EMBL" id="GLB40061.1"/>
    </source>
</evidence>
<gene>
    <name evidence="1" type="ORF">LshimejAT787_0705710</name>
</gene>
<dbReference type="OrthoDB" id="3037572at2759"/>
<dbReference type="Proteomes" id="UP001063166">
    <property type="component" value="Unassembled WGS sequence"/>
</dbReference>
<accession>A0A9P3URB4</accession>
<dbReference type="EMBL" id="BRPK01000007">
    <property type="protein sequence ID" value="GLB40061.1"/>
    <property type="molecule type" value="Genomic_DNA"/>
</dbReference>
<reference evidence="1" key="1">
    <citation type="submission" date="2022-07" db="EMBL/GenBank/DDBJ databases">
        <title>The genome of Lyophyllum shimeji provides insight into the initial evolution of ectomycorrhizal fungal genome.</title>
        <authorList>
            <person name="Kobayashi Y."/>
            <person name="Shibata T."/>
            <person name="Hirakawa H."/>
            <person name="Shigenobu S."/>
            <person name="Nishiyama T."/>
            <person name="Yamada A."/>
            <person name="Hasebe M."/>
            <person name="Kawaguchi M."/>
        </authorList>
    </citation>
    <scope>NUCLEOTIDE SEQUENCE</scope>
    <source>
        <strain evidence="1">AT787</strain>
    </source>
</reference>
<protein>
    <submittedName>
        <fullName evidence="1">Uncharacterized protein</fullName>
    </submittedName>
</protein>
<organism evidence="1 2">
    <name type="scientific">Lyophyllum shimeji</name>
    <name type="common">Hon-shimeji</name>
    <name type="synonym">Tricholoma shimeji</name>
    <dbReference type="NCBI Taxonomy" id="47721"/>
    <lineage>
        <taxon>Eukaryota</taxon>
        <taxon>Fungi</taxon>
        <taxon>Dikarya</taxon>
        <taxon>Basidiomycota</taxon>
        <taxon>Agaricomycotina</taxon>
        <taxon>Agaricomycetes</taxon>
        <taxon>Agaricomycetidae</taxon>
        <taxon>Agaricales</taxon>
        <taxon>Tricholomatineae</taxon>
        <taxon>Lyophyllaceae</taxon>
        <taxon>Lyophyllum</taxon>
    </lineage>
</organism>
<name>A0A9P3URB4_LYOSH</name>
<keyword evidence="2" id="KW-1185">Reference proteome</keyword>
<dbReference type="AlphaFoldDB" id="A0A9P3URB4"/>
<proteinExistence type="predicted"/>
<evidence type="ECO:0000313" key="2">
    <source>
        <dbReference type="Proteomes" id="UP001063166"/>
    </source>
</evidence>